<sequence length="1136" mass="119234">MAKRHRLSPNELERTLAARGYAATMSRRRFLHAGAGAGAALGLPPLLLTGCLGDGDSTPSGPVETEARTLFFNFAHEDLGSTTHHLVLGRQRHVLTRTRDKPEVLVEARRTNAFLRGVPDGQITHHLESVETPTAAVQLAYVLSGADTGAGTWSMSGMYLLVPPAALRQAHAMAAIGQQPQLLSAKRRRYGHGIAQSAQDLVDEHALMDTNDHAATLVGLHPELLSAEPVSAAYLQLRHIAPSPFTAALGQDIAALGAAQPQATPGQPNDGGWATMVPVAGEDGLPMRATMGENAGLLFYNPEWSVRVARGAANAMAEGLRTSKNDVQLGADVTAGLDPAAGASPPSYRGTIWQRRDGVTHLDVSGATQRVGAGSLRYTVTDDTPMNGLRISAKPAPDGTGDASVNLVLENWFLRWLGVYIEFYDASDPPKVIPVAELPPSLTANGAANSTDTALYMGVVTPEFVLYGIPLQSSKLSVTFDFPAQAASAKILASGLGYGAHTHQATEPLGIALTTIFNLIVPTLLLGLGLSESVDAMVKSVAIPVVNAAANEFIAFMADESEGSPNFANMLAIFWRSLVRWMTSGGVLKFLASLIPRLVAFMGGASAAAAITNALPLIGAILQAIGALGTLAEIAETSCEALLSPWTYQTGLVLTHDLSLTLQPDATDTATPEGANLCRASAMFGQGGTPRVLEIPLQGRQRQLALHFPGVPHGGKVSIDASFVQSPADPSQTHRVLGKASTGPVDNTVDQLADVRIHNMLAPIGPDTRYQHKQKTALRPSSNGQQVHVWDASLPAPGAKSGDMPCAGPGDLCRLYDITVRQGTAQGAGYVGYAWQGFSSGVVDCSSNGQSDSGQLANLNTDTTNGGVNAQAGYAALPCGLSQPRLAYSLLAHGSANFYLDPAQRLVRQVQLDPPAFADPRAQRAFGAFNLDSTALLLHPSGRLISIHQESHKMETLQPSDVALSDADALTRSLAQLHAGQGTRPGLLTAPVAAAVSADGVVLVLEAGNGADALPRIQAMDIGANAVQYFGRQPVPYFLRLGAGSAATRTYLDMAVDASGFIYVLSYEGSGAGAVYWLDIYRADQPGTAPVCSTPNVNAGALCVDFWRNVYTLNYEVLASASGQAEPSVSLWEPSL</sequence>
<accession>A0A368XR34</accession>
<dbReference type="RefSeq" id="WP_147282928.1">
    <property type="nucleotide sequence ID" value="NZ_QPJK01000006.1"/>
</dbReference>
<evidence type="ECO:0000313" key="1">
    <source>
        <dbReference type="EMBL" id="RCW69498.1"/>
    </source>
</evidence>
<dbReference type="EMBL" id="QPJK01000006">
    <property type="protein sequence ID" value="RCW69498.1"/>
    <property type="molecule type" value="Genomic_DNA"/>
</dbReference>
<dbReference type="AlphaFoldDB" id="A0A368XR34"/>
<gene>
    <name evidence="1" type="ORF">DES41_106372</name>
</gene>
<reference evidence="1 2" key="1">
    <citation type="submission" date="2018-07" db="EMBL/GenBank/DDBJ databases">
        <title>Genomic Encyclopedia of Type Strains, Phase IV (KMG-IV): sequencing the most valuable type-strain genomes for metagenomic binning, comparative biology and taxonomic classification.</title>
        <authorList>
            <person name="Goeker M."/>
        </authorList>
    </citation>
    <scope>NUCLEOTIDE SEQUENCE [LARGE SCALE GENOMIC DNA]</scope>
    <source>
        <strain evidence="1 2">DSM 21634</strain>
    </source>
</reference>
<keyword evidence="2" id="KW-1185">Reference proteome</keyword>
<comment type="caution">
    <text evidence="1">The sequence shown here is derived from an EMBL/GenBank/DDBJ whole genome shotgun (WGS) entry which is preliminary data.</text>
</comment>
<dbReference type="InterPro" id="IPR006311">
    <property type="entry name" value="TAT_signal"/>
</dbReference>
<name>A0A368XR34_9BURK</name>
<evidence type="ECO:0000313" key="2">
    <source>
        <dbReference type="Proteomes" id="UP000252884"/>
    </source>
</evidence>
<proteinExistence type="predicted"/>
<protein>
    <submittedName>
        <fullName evidence="1">Uncharacterized protein</fullName>
    </submittedName>
</protein>
<dbReference type="OrthoDB" id="1488190at2"/>
<organism evidence="1 2">
    <name type="scientific">Pseudorhodoferax soli</name>
    <dbReference type="NCBI Taxonomy" id="545864"/>
    <lineage>
        <taxon>Bacteria</taxon>
        <taxon>Pseudomonadati</taxon>
        <taxon>Pseudomonadota</taxon>
        <taxon>Betaproteobacteria</taxon>
        <taxon>Burkholderiales</taxon>
        <taxon>Comamonadaceae</taxon>
    </lineage>
</organism>
<dbReference type="PROSITE" id="PS51318">
    <property type="entry name" value="TAT"/>
    <property type="match status" value="1"/>
</dbReference>
<dbReference type="Proteomes" id="UP000252884">
    <property type="component" value="Unassembled WGS sequence"/>
</dbReference>